<evidence type="ECO:0000313" key="5">
    <source>
        <dbReference type="Proteomes" id="UP000244925"/>
    </source>
</evidence>
<dbReference type="Gene3D" id="3.40.630.10">
    <property type="entry name" value="Zn peptidases"/>
    <property type="match status" value="1"/>
</dbReference>
<reference evidence="5" key="1">
    <citation type="submission" date="2018-02" db="EMBL/GenBank/DDBJ databases">
        <authorList>
            <person name="Clavel T."/>
            <person name="Strowig T."/>
        </authorList>
    </citation>
    <scope>NUCLEOTIDE SEQUENCE [LARGE SCALE GENOMIC DNA]</scope>
    <source>
        <strain evidence="5">DSM 100764</strain>
    </source>
</reference>
<keyword evidence="5" id="KW-1185">Reference proteome</keyword>
<dbReference type="RefSeq" id="WP_107036733.1">
    <property type="nucleotide sequence ID" value="NZ_CAOMDK010000031.1"/>
</dbReference>
<dbReference type="SUPFAM" id="SSF53187">
    <property type="entry name" value="Zn-dependent exopeptidases"/>
    <property type="match status" value="1"/>
</dbReference>
<accession>A0A2V1IPP1</accession>
<dbReference type="InterPro" id="IPR040234">
    <property type="entry name" value="QC/QCL"/>
</dbReference>
<evidence type="ECO:0000259" key="3">
    <source>
        <dbReference type="Pfam" id="PF04389"/>
    </source>
</evidence>
<sequence>MNAIVSNIVLVVAMILTGCGASDGRRNETKVQQASQTTQLKMKFRADSAYENIRRQVEMGPRVPGTDAHRRCAEFLVSELARHGCDTILVQNAIVSAFNGDELPISNIMGRFNPGNNRRILLVAHYDSRPWSDNEDRESDRHVPVDGANDGASGVGVLLEVARVLGVERPDVGVDLLLVDAEDYGDSSGFSNKEDTWCLGTQYWIQRMPYSADNRPVYGIVLDMVGGTNARFHREYYSNQAAPAVVNKVWGIAAREGLSKTFIDDVGGSIIDDHVFINRAGIPCIDIIECNNAITHSFPPTWHTRSDNMSSIDQRSLQAVGKVVMAVIDSESSSR</sequence>
<protein>
    <submittedName>
        <fullName evidence="4">Glutamine cyclotransferase</fullName>
    </submittedName>
</protein>
<dbReference type="AlphaFoldDB" id="A0A2V1IPP1"/>
<gene>
    <name evidence="4" type="ORF">C5O25_10695</name>
</gene>
<dbReference type="Proteomes" id="UP000244925">
    <property type="component" value="Unassembled WGS sequence"/>
</dbReference>
<dbReference type="Pfam" id="PF04389">
    <property type="entry name" value="Peptidase_M28"/>
    <property type="match status" value="1"/>
</dbReference>
<dbReference type="PANTHER" id="PTHR12283:SF6">
    <property type="entry name" value="GLUTAMINYL-PEPTIDE CYCLOTRANSFERASE-RELATED"/>
    <property type="match status" value="1"/>
</dbReference>
<dbReference type="EMBL" id="PUBV01000028">
    <property type="protein sequence ID" value="PWB06298.1"/>
    <property type="molecule type" value="Genomic_DNA"/>
</dbReference>
<name>A0A2V1IPP1_9BACT</name>
<dbReference type="GO" id="GO:0008270">
    <property type="term" value="F:zinc ion binding"/>
    <property type="evidence" value="ECO:0007669"/>
    <property type="project" value="TreeGrafter"/>
</dbReference>
<dbReference type="PANTHER" id="PTHR12283">
    <property type="entry name" value="GLUTAMINYL-PEPTIDE CYCLOTRANSFERASE"/>
    <property type="match status" value="1"/>
</dbReference>
<keyword evidence="2" id="KW-0012">Acyltransferase</keyword>
<evidence type="ECO:0000313" key="4">
    <source>
        <dbReference type="EMBL" id="PWB06298.1"/>
    </source>
</evidence>
<dbReference type="InterPro" id="IPR007484">
    <property type="entry name" value="Peptidase_M28"/>
</dbReference>
<proteinExistence type="predicted"/>
<feature type="domain" description="Peptidase M28" evidence="3">
    <location>
        <begin position="107"/>
        <end position="327"/>
    </location>
</feature>
<organism evidence="4 5">
    <name type="scientific">Paramuribaculum intestinale</name>
    <dbReference type="NCBI Taxonomy" id="2094151"/>
    <lineage>
        <taxon>Bacteria</taxon>
        <taxon>Pseudomonadati</taxon>
        <taxon>Bacteroidota</taxon>
        <taxon>Bacteroidia</taxon>
        <taxon>Bacteroidales</taxon>
        <taxon>Muribaculaceae</taxon>
        <taxon>Paramuribaculum</taxon>
    </lineage>
</organism>
<comment type="caution">
    <text evidence="4">The sequence shown here is derived from an EMBL/GenBank/DDBJ whole genome shotgun (WGS) entry which is preliminary data.</text>
</comment>
<evidence type="ECO:0000256" key="1">
    <source>
        <dbReference type="ARBA" id="ARBA00022679"/>
    </source>
</evidence>
<keyword evidence="1 4" id="KW-0808">Transferase</keyword>
<evidence type="ECO:0000256" key="2">
    <source>
        <dbReference type="ARBA" id="ARBA00023315"/>
    </source>
</evidence>
<dbReference type="GO" id="GO:0016603">
    <property type="term" value="F:glutaminyl-peptide cyclotransferase activity"/>
    <property type="evidence" value="ECO:0007669"/>
    <property type="project" value="TreeGrafter"/>
</dbReference>